<reference evidence="2" key="1">
    <citation type="submission" date="2025-05" db="UniProtKB">
        <authorList>
            <consortium name="RefSeq"/>
        </authorList>
    </citation>
    <scope>NUCLEOTIDE SEQUENCE [LARGE SCALE GENOMIC DNA]</scope>
</reference>
<keyword evidence="1" id="KW-0472">Membrane</keyword>
<evidence type="ECO:0000313" key="3">
    <source>
        <dbReference type="RefSeq" id="XP_065647684.1"/>
    </source>
</evidence>
<keyword evidence="1" id="KW-1133">Transmembrane helix</keyword>
<accession>A0ABM4BFD7</accession>
<dbReference type="GeneID" id="136077083"/>
<keyword evidence="2" id="KW-1185">Reference proteome</keyword>
<gene>
    <name evidence="3" type="primary">LOC136077083</name>
</gene>
<proteinExistence type="predicted"/>
<evidence type="ECO:0000256" key="1">
    <source>
        <dbReference type="SAM" id="Phobius"/>
    </source>
</evidence>
<protein>
    <submittedName>
        <fullName evidence="3">Uncharacterized protein LOC136077083</fullName>
    </submittedName>
</protein>
<feature type="transmembrane region" description="Helical" evidence="1">
    <location>
        <begin position="310"/>
        <end position="335"/>
    </location>
</feature>
<evidence type="ECO:0000313" key="2">
    <source>
        <dbReference type="Proteomes" id="UP001652625"/>
    </source>
</evidence>
<sequence length="483" mass="55304">MCPDKQWHTYILPENAQPQFFETVYFVPNNSTYKSCDASDGKKILSCTDQKVKNFYRMAFAVTSSDSLPFNPGETLHFVATSFRTKANSNNLLGGSCNYTNNINEFKMKLKIYVCTDADVQNGNCELCKTDACYFSSCGNNCSDWKRSKDYIVEKNGTCNIQENRTCFNIFLNQQYTESRLLETQCTEPNCTAWIPKNAEIYKSRIDSCLVWQTRICSQDSSKYTEEKIVTVQCQNNICLPWNPEIKIIYFTNEDCAIQQTRACINPFTKIFTTEIQSMNISCHYVSNNRSVFTALKAEKFTSKENSQNLYTFGGVGGFLLILGFLIGTVSFRCYHKKKCLNHIKITSKGKKSFNNNAFVTDIQATFNNPHEVYTYNMFNSLQKDTEPILNFKKPNFYVKHVRSHSAVVVGSAKLNGVFPNVCFNSLSYTITSKDIEVSKKITSNQNLNRKASRLHNLEKEINISEKFETKKFTQDQSFSILI</sequence>
<dbReference type="RefSeq" id="XP_065647684.1">
    <property type="nucleotide sequence ID" value="XM_065791612.1"/>
</dbReference>
<dbReference type="Proteomes" id="UP001652625">
    <property type="component" value="Chromosome 02"/>
</dbReference>
<name>A0ABM4BFD7_HYDVU</name>
<reference evidence="3" key="2">
    <citation type="submission" date="2025-08" db="UniProtKB">
        <authorList>
            <consortium name="RefSeq"/>
        </authorList>
    </citation>
    <scope>IDENTIFICATION</scope>
</reference>
<organism evidence="2 3">
    <name type="scientific">Hydra vulgaris</name>
    <name type="common">Hydra</name>
    <name type="synonym">Hydra attenuata</name>
    <dbReference type="NCBI Taxonomy" id="6087"/>
    <lineage>
        <taxon>Eukaryota</taxon>
        <taxon>Metazoa</taxon>
        <taxon>Cnidaria</taxon>
        <taxon>Hydrozoa</taxon>
        <taxon>Hydroidolina</taxon>
        <taxon>Anthoathecata</taxon>
        <taxon>Aplanulata</taxon>
        <taxon>Hydridae</taxon>
        <taxon>Hydra</taxon>
    </lineage>
</organism>
<keyword evidence="1" id="KW-0812">Transmembrane</keyword>